<dbReference type="Proteomes" id="UP000244089">
    <property type="component" value="Unassembled WGS sequence"/>
</dbReference>
<feature type="domain" description="AAA-ATPase-like" evidence="1">
    <location>
        <begin position="10"/>
        <end position="209"/>
    </location>
</feature>
<accession>A0A2T5RHR9</accession>
<organism evidence="2 3">
    <name type="scientific">Halanaerobium saccharolyticum</name>
    <dbReference type="NCBI Taxonomy" id="43595"/>
    <lineage>
        <taxon>Bacteria</taxon>
        <taxon>Bacillati</taxon>
        <taxon>Bacillota</taxon>
        <taxon>Clostridia</taxon>
        <taxon>Halanaerobiales</taxon>
        <taxon>Halanaerobiaceae</taxon>
        <taxon>Halanaerobium</taxon>
    </lineage>
</organism>
<sequence length="519" mass="61111">MQDLVTSQAHFKSIIESNSLYIDKTEFVYKIASSKEKFFLLNRPRRFGKSLFVNTLKSFYQGEKELFAGLDVYNQDWQWKEYPVIHLDYCAVVAESTESLDKSMGYALESVAREYDLQLETDTAPRMLKNLILKLYQKFDKKVVILIDEYDKPVFASLIDSYSYKFDFEKYERFQKALKSFYQILEELADHLEKVYLTGIIKFGSSSIFPESINLVELDQDPEFAELPGFTKAELDEYLTPYFSKLKAKYELTTREAKKAFKEHYLGYRFTEKDIKVYNPFAAARVLDFGSFDNHWFNSGSPRLLFHLIQREDFNITKFEDLKVEKSKLNPTSIKELTLIPFMYQTGYLTIKEISAEGLVKLDFPNFEVESNFLINLLDFMTDDKINRVDIYYLRNSLVKNDEQQFRKYLNSIIDDLKKVAINQSESVKEFYQQIFYLIAKALSSLYLKISSEVLNTKETVEFKVKTEDNHFLLSFHYGQKEEIFGQLKAESETEKDSTYISMSFDLQKRELVEVEIKN</sequence>
<dbReference type="Pfam" id="PF09820">
    <property type="entry name" value="AAA-ATPase_like"/>
    <property type="match status" value="1"/>
</dbReference>
<evidence type="ECO:0000313" key="3">
    <source>
        <dbReference type="Proteomes" id="UP000244089"/>
    </source>
</evidence>
<gene>
    <name evidence="2" type="ORF">C8C76_12412</name>
</gene>
<comment type="caution">
    <text evidence="2">The sequence shown here is derived from an EMBL/GenBank/DDBJ whole genome shotgun (WGS) entry which is preliminary data.</text>
</comment>
<proteinExistence type="predicted"/>
<evidence type="ECO:0000259" key="1">
    <source>
        <dbReference type="Pfam" id="PF09820"/>
    </source>
</evidence>
<reference evidence="2 3" key="1">
    <citation type="submission" date="2018-04" db="EMBL/GenBank/DDBJ databases">
        <title>Subsurface microbial communities from deep shales in Ohio and West Virginia, USA.</title>
        <authorList>
            <person name="Wrighton K."/>
        </authorList>
    </citation>
    <scope>NUCLEOTIDE SEQUENCE [LARGE SCALE GENOMIC DNA]</scope>
    <source>
        <strain evidence="2 3">WC1</strain>
    </source>
</reference>
<dbReference type="OrthoDB" id="9799038at2"/>
<dbReference type="AlphaFoldDB" id="A0A2T5RHR9"/>
<dbReference type="InterPro" id="IPR027417">
    <property type="entry name" value="P-loop_NTPase"/>
</dbReference>
<dbReference type="RefSeq" id="WP_108141158.1">
    <property type="nucleotide sequence ID" value="NZ_QAXS01000024.1"/>
</dbReference>
<dbReference type="PANTHER" id="PTHR34825:SF1">
    <property type="entry name" value="AAA-ATPASE-LIKE DOMAIN-CONTAINING PROTEIN"/>
    <property type="match status" value="1"/>
</dbReference>
<name>A0A2T5RHR9_9FIRM</name>
<evidence type="ECO:0000313" key="2">
    <source>
        <dbReference type="EMBL" id="PTV96813.1"/>
    </source>
</evidence>
<dbReference type="PANTHER" id="PTHR34825">
    <property type="entry name" value="CONSERVED PROTEIN, WITH A WEAK D-GALACTARATE DEHYDRATASE/ALTRONATE HYDROLASE DOMAIN"/>
    <property type="match status" value="1"/>
</dbReference>
<dbReference type="InterPro" id="IPR018631">
    <property type="entry name" value="AAA-ATPase-like_dom"/>
</dbReference>
<protein>
    <submittedName>
        <fullName evidence="2">Putative AAA-ATPase</fullName>
    </submittedName>
</protein>
<dbReference type="EMBL" id="QAXS01000024">
    <property type="protein sequence ID" value="PTV96813.1"/>
    <property type="molecule type" value="Genomic_DNA"/>
</dbReference>
<dbReference type="SUPFAM" id="SSF52540">
    <property type="entry name" value="P-loop containing nucleoside triphosphate hydrolases"/>
    <property type="match status" value="1"/>
</dbReference>